<evidence type="ECO:0000313" key="1">
    <source>
        <dbReference type="EMBL" id="ETW36926.1"/>
    </source>
</evidence>
<proteinExistence type="predicted"/>
<reference evidence="1 2" key="2">
    <citation type="submission" date="2013-02" db="EMBL/GenBank/DDBJ databases">
        <title>The Genome Sequence of Plasmodium falciparum Tanzania (2000708).</title>
        <authorList>
            <consortium name="The Broad Institute Genome Sequencing Platform"/>
            <consortium name="The Broad Institute Genome Sequencing Center for Infectious Disease"/>
            <person name="Neafsey D."/>
            <person name="Cheeseman I."/>
            <person name="Volkman S."/>
            <person name="Adams J."/>
            <person name="Walker B."/>
            <person name="Young S.K."/>
            <person name="Zeng Q."/>
            <person name="Gargeya S."/>
            <person name="Fitzgerald M."/>
            <person name="Haas B."/>
            <person name="Abouelleil A."/>
            <person name="Alvarado L."/>
            <person name="Arachchi H.M."/>
            <person name="Berlin A.M."/>
            <person name="Chapman S.B."/>
            <person name="Dewar J."/>
            <person name="Goldberg J."/>
            <person name="Griggs A."/>
            <person name="Gujja S."/>
            <person name="Hansen M."/>
            <person name="Howarth C."/>
            <person name="Imamovic A."/>
            <person name="Larimer J."/>
            <person name="McCowan C."/>
            <person name="Murphy C."/>
            <person name="Neiman D."/>
            <person name="Pearson M."/>
            <person name="Priest M."/>
            <person name="Roberts A."/>
            <person name="Saif S."/>
            <person name="Shea T."/>
            <person name="Sisk P."/>
            <person name="Sykes S."/>
            <person name="Wortman J."/>
            <person name="Nusbaum C."/>
            <person name="Birren B."/>
        </authorList>
    </citation>
    <scope>NUCLEOTIDE SEQUENCE [LARGE SCALE GENOMIC DNA]</scope>
    <source>
        <strain evidence="2">Tanzania (2000708)</strain>
    </source>
</reference>
<dbReference type="Proteomes" id="UP000030708">
    <property type="component" value="Unassembled WGS sequence"/>
</dbReference>
<sequence length="19" mass="2321">MNTYYVKLLLFTFLINIIT</sequence>
<evidence type="ECO:0000313" key="2">
    <source>
        <dbReference type="Proteomes" id="UP000030708"/>
    </source>
</evidence>
<name>A0A024W9T9_PLAFA</name>
<reference evidence="1 2" key="1">
    <citation type="submission" date="2013-02" db="EMBL/GenBank/DDBJ databases">
        <title>The Genome Annotation of Plasmodium falciparum Tanzania (2000708).</title>
        <authorList>
            <consortium name="The Broad Institute Genome Sequencing Platform"/>
            <consortium name="The Broad Institute Genome Sequencing Center for Infectious Disease"/>
            <person name="Neafsey D."/>
            <person name="Hoffman S."/>
            <person name="Volkman S."/>
            <person name="Rosenthal P."/>
            <person name="Walker B."/>
            <person name="Young S.K."/>
            <person name="Zeng Q."/>
            <person name="Gargeya S."/>
            <person name="Fitzgerald M."/>
            <person name="Haas B."/>
            <person name="Abouelleil A."/>
            <person name="Allen A.W."/>
            <person name="Alvarado L."/>
            <person name="Arachchi H.M."/>
            <person name="Berlin A.M."/>
            <person name="Chapman S.B."/>
            <person name="Gainer-Dewar J."/>
            <person name="Goldberg J."/>
            <person name="Griggs A."/>
            <person name="Gujja S."/>
            <person name="Hansen M."/>
            <person name="Howarth C."/>
            <person name="Imamovic A."/>
            <person name="Ireland A."/>
            <person name="Larimer J."/>
            <person name="McCowan C."/>
            <person name="Murphy C."/>
            <person name="Pearson M."/>
            <person name="Poon T.W."/>
            <person name="Priest M."/>
            <person name="Roberts A."/>
            <person name="Saif S."/>
            <person name="Shea T."/>
            <person name="Sisk P."/>
            <person name="Sykes S."/>
            <person name="Wortman J."/>
            <person name="Nusbaum C."/>
            <person name="Birren B."/>
        </authorList>
    </citation>
    <scope>NUCLEOTIDE SEQUENCE [LARGE SCALE GENOMIC DNA]</scope>
    <source>
        <strain evidence="2">Tanzania (2000708)</strain>
    </source>
</reference>
<accession>A0A024W9T9</accession>
<gene>
    <name evidence="1" type="ORF">PFTANZ_02367</name>
</gene>
<dbReference type="EMBL" id="KI926396">
    <property type="protein sequence ID" value="ETW36926.1"/>
    <property type="molecule type" value="Genomic_DNA"/>
</dbReference>
<organism evidence="1 2">
    <name type="scientific">Plasmodium falciparum Tanzania</name>
    <name type="common">2000708</name>
    <dbReference type="NCBI Taxonomy" id="1036725"/>
    <lineage>
        <taxon>Eukaryota</taxon>
        <taxon>Sar</taxon>
        <taxon>Alveolata</taxon>
        <taxon>Apicomplexa</taxon>
        <taxon>Aconoidasida</taxon>
        <taxon>Haemosporida</taxon>
        <taxon>Plasmodiidae</taxon>
        <taxon>Plasmodium</taxon>
        <taxon>Plasmodium (Laverania)</taxon>
    </lineage>
</organism>
<protein>
    <submittedName>
        <fullName evidence="1">Uncharacterized protein</fullName>
    </submittedName>
</protein>
<dbReference type="AlphaFoldDB" id="A0A024W9T9"/>